<dbReference type="PANTHER" id="PTHR10380:SF2">
    <property type="entry name" value="AGAP003037-PA"/>
    <property type="match status" value="1"/>
</dbReference>
<dbReference type="GO" id="GO:0008010">
    <property type="term" value="F:structural constituent of chitin-based larval cuticle"/>
    <property type="evidence" value="ECO:0007669"/>
    <property type="project" value="TreeGrafter"/>
</dbReference>
<keyword evidence="1" id="KW-0193">Cuticle</keyword>
<feature type="compositionally biased region" description="Low complexity" evidence="2">
    <location>
        <begin position="307"/>
        <end position="328"/>
    </location>
</feature>
<dbReference type="InterPro" id="IPR000618">
    <property type="entry name" value="Insect_cuticle"/>
</dbReference>
<feature type="compositionally biased region" description="Pro residues" evidence="2">
    <location>
        <begin position="242"/>
        <end position="251"/>
    </location>
</feature>
<feature type="chain" id="PRO_5043374272" evidence="3">
    <location>
        <begin position="19"/>
        <end position="460"/>
    </location>
</feature>
<proteinExistence type="predicted"/>
<evidence type="ECO:0000256" key="1">
    <source>
        <dbReference type="PROSITE-ProRule" id="PRU00497"/>
    </source>
</evidence>
<feature type="compositionally biased region" description="Low complexity" evidence="2">
    <location>
        <begin position="169"/>
        <end position="184"/>
    </location>
</feature>
<feature type="compositionally biased region" description="Low complexity" evidence="2">
    <location>
        <begin position="135"/>
        <end position="152"/>
    </location>
</feature>
<feature type="region of interest" description="Disordered" evidence="2">
    <location>
        <begin position="410"/>
        <end position="429"/>
    </location>
</feature>
<protein>
    <submittedName>
        <fullName evidence="4">Uncharacterized protein</fullName>
    </submittedName>
</protein>
<dbReference type="PANTHER" id="PTHR10380">
    <property type="entry name" value="CUTICLE PROTEIN"/>
    <property type="match status" value="1"/>
</dbReference>
<organism evidence="4">
    <name type="scientific">Menopon gallinae</name>
    <name type="common">poultry shaft louse</name>
    <dbReference type="NCBI Taxonomy" id="328185"/>
    <lineage>
        <taxon>Eukaryota</taxon>
        <taxon>Metazoa</taxon>
        <taxon>Ecdysozoa</taxon>
        <taxon>Arthropoda</taxon>
        <taxon>Hexapoda</taxon>
        <taxon>Insecta</taxon>
        <taxon>Pterygota</taxon>
        <taxon>Neoptera</taxon>
        <taxon>Paraneoptera</taxon>
        <taxon>Psocodea</taxon>
        <taxon>Troctomorpha</taxon>
        <taxon>Phthiraptera</taxon>
        <taxon>Amblycera</taxon>
        <taxon>Menoponidae</taxon>
        <taxon>Menopon</taxon>
    </lineage>
</organism>
<feature type="compositionally biased region" description="Pro residues" evidence="2">
    <location>
        <begin position="115"/>
        <end position="134"/>
    </location>
</feature>
<gene>
    <name evidence="4" type="ORF">PYX00_003795</name>
</gene>
<feature type="region of interest" description="Disordered" evidence="2">
    <location>
        <begin position="31"/>
        <end position="54"/>
    </location>
</feature>
<evidence type="ECO:0000256" key="3">
    <source>
        <dbReference type="SAM" id="SignalP"/>
    </source>
</evidence>
<feature type="signal peptide" evidence="3">
    <location>
        <begin position="1"/>
        <end position="18"/>
    </location>
</feature>
<feature type="compositionally biased region" description="Pro residues" evidence="2">
    <location>
        <begin position="185"/>
        <end position="199"/>
    </location>
</feature>
<evidence type="ECO:0000256" key="2">
    <source>
        <dbReference type="SAM" id="MobiDB-lite"/>
    </source>
</evidence>
<dbReference type="InterPro" id="IPR050468">
    <property type="entry name" value="Cuticle_Struct_Prot"/>
</dbReference>
<dbReference type="EMBL" id="JARGDH010000002">
    <property type="protein sequence ID" value="KAL0276172.1"/>
    <property type="molecule type" value="Genomic_DNA"/>
</dbReference>
<feature type="region of interest" description="Disordered" evidence="2">
    <location>
        <begin position="109"/>
        <end position="347"/>
    </location>
</feature>
<evidence type="ECO:0000313" key="4">
    <source>
        <dbReference type="EMBL" id="KAL0276172.1"/>
    </source>
</evidence>
<sequence>MKICIFVGIACIVAQVAAQNYGPVPPRPQFPGATLVQGPPPPRPNFRQRGSARAIQEPVQPVQIAVDQPIPRIRRPQIARARSQFSQAPVFDQQRNSIIEDVQPVQYKPKISIPPQLPPFQPSPQIPPQIPPQPIQQLPQQTQTPKLLTPRPVIEDEVNEASEEEAPLPATTPSSTTSFTSPVRPSFPQPGPVLQPSPIPVAYQRPQFVQPQTIRPQAPSPQPVGFPETASLQARQLIRPQVRPPLEPQPQIPIGRPLPQILKQKEDQSGEEPQYFRQQIRPQKKQEPIPRQQIIEQDQLRGREPVRQIIRTQQPIRQQQQELPVQRPVQREPHVKASHQREKKPVVQTIRKFHEEHEDGSITWGYENDDGSFKEETIGVDCVTRGKYGYYDPDGVKREYTYQTGIPCDRQAQEAEEAESQPEGYIDYTNNKYVLPNGDEIDLEAMVKNRARKPVQRYRN</sequence>
<comment type="caution">
    <text evidence="4">The sequence shown here is derived from an EMBL/GenBank/DDBJ whole genome shotgun (WGS) entry which is preliminary data.</text>
</comment>
<keyword evidence="3" id="KW-0732">Signal</keyword>
<reference evidence="4" key="1">
    <citation type="journal article" date="2024" name="Gigascience">
        <title>Chromosome-level genome of the poultry shaft louse Menopon gallinae provides insight into the host-switching and adaptive evolution of parasitic lice.</title>
        <authorList>
            <person name="Xu Y."/>
            <person name="Ma L."/>
            <person name="Liu S."/>
            <person name="Liang Y."/>
            <person name="Liu Q."/>
            <person name="He Z."/>
            <person name="Tian L."/>
            <person name="Duan Y."/>
            <person name="Cai W."/>
            <person name="Li H."/>
            <person name="Song F."/>
        </authorList>
    </citation>
    <scope>NUCLEOTIDE SEQUENCE</scope>
    <source>
        <strain evidence="4">Cailab_2023a</strain>
    </source>
</reference>
<dbReference type="GO" id="GO:0062129">
    <property type="term" value="C:chitin-based extracellular matrix"/>
    <property type="evidence" value="ECO:0007669"/>
    <property type="project" value="TreeGrafter"/>
</dbReference>
<dbReference type="PROSITE" id="PS51155">
    <property type="entry name" value="CHIT_BIND_RR_2"/>
    <property type="match status" value="1"/>
</dbReference>
<feature type="compositionally biased region" description="Acidic residues" evidence="2">
    <location>
        <begin position="155"/>
        <end position="166"/>
    </location>
</feature>
<dbReference type="AlphaFoldDB" id="A0AAW2I3F1"/>
<feature type="compositionally biased region" description="Basic and acidic residues" evidence="2">
    <location>
        <begin position="329"/>
        <end position="345"/>
    </location>
</feature>
<name>A0AAW2I3F1_9NEOP</name>
<accession>A0AAW2I3F1</accession>